<evidence type="ECO:0000313" key="3">
    <source>
        <dbReference type="Proteomes" id="UP000186777"/>
    </source>
</evidence>
<dbReference type="Proteomes" id="UP000186777">
    <property type="component" value="Unassembled WGS sequence"/>
</dbReference>
<dbReference type="STRING" id="626940.BHW43_03165"/>
<dbReference type="Gene3D" id="3.20.20.70">
    <property type="entry name" value="Aldolase class I"/>
    <property type="match status" value="1"/>
</dbReference>
<dbReference type="NCBIfam" id="NF006761">
    <property type="entry name" value="PRK09282.1"/>
    <property type="match status" value="1"/>
</dbReference>
<proteinExistence type="predicted"/>
<dbReference type="AlphaFoldDB" id="A0A1Q6R8E3"/>
<dbReference type="GO" id="GO:0006094">
    <property type="term" value="P:gluconeogenesis"/>
    <property type="evidence" value="ECO:0007669"/>
    <property type="project" value="TreeGrafter"/>
</dbReference>
<comment type="caution">
    <text evidence="2">The sequence shown here is derived from an EMBL/GenBank/DDBJ whole genome shotgun (WGS) entry which is preliminary data.</text>
</comment>
<reference evidence="2 3" key="1">
    <citation type="journal article" date="2016" name="Nat. Biotechnol.">
        <title>Measurement of bacterial replication rates in microbial communities.</title>
        <authorList>
            <person name="Brown C.T."/>
            <person name="Olm M.R."/>
            <person name="Thomas B.C."/>
            <person name="Banfield J.F."/>
        </authorList>
    </citation>
    <scope>NUCLEOTIDE SEQUENCE [LARGE SCALE GENOMIC DNA]</scope>
    <source>
        <strain evidence="2">46_33</strain>
    </source>
</reference>
<dbReference type="EMBL" id="MNTG01000012">
    <property type="protein sequence ID" value="OLA38638.1"/>
    <property type="molecule type" value="Genomic_DNA"/>
</dbReference>
<organism evidence="2 3">
    <name type="scientific">Phascolarctobacterium succinatutens</name>
    <dbReference type="NCBI Taxonomy" id="626940"/>
    <lineage>
        <taxon>Bacteria</taxon>
        <taxon>Bacillati</taxon>
        <taxon>Bacillota</taxon>
        <taxon>Negativicutes</taxon>
        <taxon>Acidaminococcales</taxon>
        <taxon>Acidaminococcaceae</taxon>
        <taxon>Phascolarctobacterium</taxon>
    </lineage>
</organism>
<dbReference type="CDD" id="cd07937">
    <property type="entry name" value="DRE_TIM_PC_TC_5S"/>
    <property type="match status" value="1"/>
</dbReference>
<sequence length="456" mass="50851">MEKKPVKIVETVLRDGHQSLAATRMRISDMLPALEQLDNAGYYALEAWGGATFDSCLRFLNEDPWQRLRTLKKHLRKTPIQMLLRGQNILGYNHYADDVVREFVNRSVDNGVSIIRIFDALNDTRNLECAMRAAKEAGAHVQGCIVYTISPYHQDKDFVQLGKELAQMGADSICIKDMAGLLRPYAAESLIRSLKAELDLPIDLHTHFTSGMGDMTYLKAVEAGADMIDTALSPFSESTSQPCTEALVATLEGTPYDTGINLSELNALADYFKDVRKNLIHDFNLNANIPIDPKVLTFQIPGGMLSNLLNQMKEMGVADKYPQLLEEMPRVRAELGYPPLVTPTSQIVGSMSVLNVALGRYKMIPREVKDLILGKYGRTPGPIDPDVKRLAIGDAPQIDHRPADDIPPQMKKLREKLAEEGFPNAPIEDVLSYASFPEVTLNFLRHSNIGMKFHDL</sequence>
<dbReference type="GO" id="GO:0004736">
    <property type="term" value="F:pyruvate carboxylase activity"/>
    <property type="evidence" value="ECO:0007669"/>
    <property type="project" value="TreeGrafter"/>
</dbReference>
<dbReference type="SUPFAM" id="SSF51569">
    <property type="entry name" value="Aldolase"/>
    <property type="match status" value="1"/>
</dbReference>
<feature type="domain" description="Pyruvate carboxyltransferase" evidence="1">
    <location>
        <begin position="6"/>
        <end position="266"/>
    </location>
</feature>
<dbReference type="RefSeq" id="WP_303679483.1">
    <property type="nucleotide sequence ID" value="NZ_MNTG01000012.1"/>
</dbReference>
<dbReference type="InterPro" id="IPR000891">
    <property type="entry name" value="PYR_CT"/>
</dbReference>
<dbReference type="SUPFAM" id="SSF89000">
    <property type="entry name" value="post-HMGL domain-like"/>
    <property type="match status" value="1"/>
</dbReference>
<evidence type="ECO:0000313" key="2">
    <source>
        <dbReference type="EMBL" id="OLA38638.1"/>
    </source>
</evidence>
<accession>A0A1Q6R8E3</accession>
<dbReference type="InterPro" id="IPR013785">
    <property type="entry name" value="Aldolase_TIM"/>
</dbReference>
<dbReference type="InterPro" id="IPR055268">
    <property type="entry name" value="PCB-like"/>
</dbReference>
<dbReference type="Pfam" id="PF00682">
    <property type="entry name" value="HMGL-like"/>
    <property type="match status" value="1"/>
</dbReference>
<name>A0A1Q6R8E3_9FIRM</name>
<dbReference type="GO" id="GO:0005737">
    <property type="term" value="C:cytoplasm"/>
    <property type="evidence" value="ECO:0007669"/>
    <property type="project" value="TreeGrafter"/>
</dbReference>
<protein>
    <submittedName>
        <fullName evidence="2">Oxaloacetate decarboxylase</fullName>
    </submittedName>
</protein>
<dbReference type="InterPro" id="IPR003379">
    <property type="entry name" value="Carboxylase_cons_dom"/>
</dbReference>
<evidence type="ECO:0000259" key="1">
    <source>
        <dbReference type="PROSITE" id="PS50991"/>
    </source>
</evidence>
<dbReference type="PROSITE" id="PS50991">
    <property type="entry name" value="PYR_CT"/>
    <property type="match status" value="1"/>
</dbReference>
<dbReference type="PANTHER" id="PTHR43778">
    <property type="entry name" value="PYRUVATE CARBOXYLASE"/>
    <property type="match status" value="1"/>
</dbReference>
<dbReference type="PANTHER" id="PTHR43778:SF2">
    <property type="entry name" value="PYRUVATE CARBOXYLASE, MITOCHONDRIAL"/>
    <property type="match status" value="1"/>
</dbReference>
<dbReference type="Pfam" id="PF02436">
    <property type="entry name" value="PYC_OADA"/>
    <property type="match status" value="1"/>
</dbReference>
<gene>
    <name evidence="2" type="ORF">BHW43_03165</name>
</gene>